<name>A0AA95HWT6_9BACT</name>
<dbReference type="EMBL" id="CP126056">
    <property type="protein sequence ID" value="WHX11132.1"/>
    <property type="molecule type" value="Genomic_DNA"/>
</dbReference>
<evidence type="ECO:0000313" key="2">
    <source>
        <dbReference type="Proteomes" id="UP001177934"/>
    </source>
</evidence>
<sequence>MTDSLIVDITDSLYQQIYRTIRTLGEAAESSTHLLYGDIGILEKAKEWFASDPILSPLFNKLVENFSINIIPEFITYYIEVVKDTPVDNRTEGGVTIAQMKYTDLMTAQNVIKADLISEDINDCCFYKYILGWYMKENNIIANVQLDDKHGGGGRTEAVIRGELRKKHVSICIIDTDKKHTSFLPDNNSTYGKCKGLGKRSPFYKFLPIDVHEIENLIPTNFIDMLNIWNTDACRQNKEYFDYLKNDAERILPFFDFKKGIRKTNDLKNDIAYYNYAKHCYNQNPRYYEINPDFNSYYEEKNDNEVIYVGLINGLLAKVLALLKESGYIEPILYHYQLSNWNMISQHMLNWGIARNNESLY</sequence>
<evidence type="ECO:0000313" key="1">
    <source>
        <dbReference type="EMBL" id="WHX11132.1"/>
    </source>
</evidence>
<dbReference type="Proteomes" id="UP001177934">
    <property type="component" value="Chromosome"/>
</dbReference>
<reference evidence="1" key="1">
    <citation type="journal article" date="2023" name="Nat. Commun.">
        <title>Identification of a novel Human Milk Oligosaccharides utilization cluster in the infant gut commensal Bacteroides dorei.</title>
        <authorList>
            <person name="Kijner S."/>
            <person name="Ennis D."/>
            <person name="Shmorak S."/>
            <person name="Florentin A."/>
            <person name="Yassour M."/>
        </authorList>
    </citation>
    <scope>NUCLEOTIDE SEQUENCE</scope>
    <source>
        <strain evidence="1">2</strain>
    </source>
</reference>
<gene>
    <name evidence="1" type="ORF">QNN11_07280</name>
</gene>
<proteinExistence type="predicted"/>
<organism evidence="1 2">
    <name type="scientific">Phocaeicola dorei</name>
    <dbReference type="NCBI Taxonomy" id="357276"/>
    <lineage>
        <taxon>Bacteria</taxon>
        <taxon>Pseudomonadati</taxon>
        <taxon>Bacteroidota</taxon>
        <taxon>Bacteroidia</taxon>
        <taxon>Bacteroidales</taxon>
        <taxon>Bacteroidaceae</taxon>
        <taxon>Phocaeicola</taxon>
    </lineage>
</organism>
<accession>A0AA95HWT6</accession>
<dbReference type="AlphaFoldDB" id="A0AA95HWT6"/>
<protein>
    <submittedName>
        <fullName evidence="1">Uncharacterized protein</fullName>
    </submittedName>
</protein>